<organism evidence="3">
    <name type="scientific">Harpegnathos saltator</name>
    <name type="common">Jerdon's jumping ant</name>
    <dbReference type="NCBI Taxonomy" id="610380"/>
    <lineage>
        <taxon>Eukaryota</taxon>
        <taxon>Metazoa</taxon>
        <taxon>Ecdysozoa</taxon>
        <taxon>Arthropoda</taxon>
        <taxon>Hexapoda</taxon>
        <taxon>Insecta</taxon>
        <taxon>Pterygota</taxon>
        <taxon>Neoptera</taxon>
        <taxon>Endopterygota</taxon>
        <taxon>Hymenoptera</taxon>
        <taxon>Apocrita</taxon>
        <taxon>Aculeata</taxon>
        <taxon>Formicoidea</taxon>
        <taxon>Formicidae</taxon>
        <taxon>Ponerinae</taxon>
        <taxon>Ponerini</taxon>
        <taxon>Harpegnathos</taxon>
    </lineage>
</organism>
<evidence type="ECO:0000313" key="2">
    <source>
        <dbReference type="EMBL" id="EFN75534.1"/>
    </source>
</evidence>
<feature type="region of interest" description="Disordered" evidence="1">
    <location>
        <begin position="16"/>
        <end position="78"/>
    </location>
</feature>
<dbReference type="Proteomes" id="UP000008237">
    <property type="component" value="Unassembled WGS sequence"/>
</dbReference>
<dbReference type="InParanoid" id="E2C961"/>
<evidence type="ECO:0000313" key="3">
    <source>
        <dbReference type="Proteomes" id="UP000008237"/>
    </source>
</evidence>
<protein>
    <submittedName>
        <fullName evidence="2">Uncharacterized protein</fullName>
    </submittedName>
</protein>
<keyword evidence="3" id="KW-1185">Reference proteome</keyword>
<reference evidence="2 3" key="1">
    <citation type="journal article" date="2010" name="Science">
        <title>Genomic comparison of the ants Camponotus floridanus and Harpegnathos saltator.</title>
        <authorList>
            <person name="Bonasio R."/>
            <person name="Zhang G."/>
            <person name="Ye C."/>
            <person name="Mutti N.S."/>
            <person name="Fang X."/>
            <person name="Qin N."/>
            <person name="Donahue G."/>
            <person name="Yang P."/>
            <person name="Li Q."/>
            <person name="Li C."/>
            <person name="Zhang P."/>
            <person name="Huang Z."/>
            <person name="Berger S.L."/>
            <person name="Reinberg D."/>
            <person name="Wang J."/>
            <person name="Liebig J."/>
        </authorList>
    </citation>
    <scope>NUCLEOTIDE SEQUENCE [LARGE SCALE GENOMIC DNA]</scope>
    <source>
        <strain evidence="2 3">R22 G/1</strain>
    </source>
</reference>
<dbReference type="EMBL" id="GL453780">
    <property type="protein sequence ID" value="EFN75534.1"/>
    <property type="molecule type" value="Genomic_DNA"/>
</dbReference>
<feature type="compositionally biased region" description="Acidic residues" evidence="1">
    <location>
        <begin position="38"/>
        <end position="64"/>
    </location>
</feature>
<proteinExistence type="predicted"/>
<dbReference type="AlphaFoldDB" id="E2C961"/>
<evidence type="ECO:0000256" key="1">
    <source>
        <dbReference type="SAM" id="MobiDB-lite"/>
    </source>
</evidence>
<feature type="compositionally biased region" description="Basic and acidic residues" evidence="1">
    <location>
        <begin position="16"/>
        <end position="37"/>
    </location>
</feature>
<gene>
    <name evidence="2" type="ORF">EAI_03562</name>
</gene>
<accession>E2C961</accession>
<sequence>MVKFIARSPVGKDFLRERDCSANRNSHAEISRSRAETNVDEANEEEEDENEEEEEKQEEEEKEEEVPPRSLSQKLAKEDGESFHLRAAAEVGANGDLKSFAIERRRFFPLLVRRLTGSWPTEEQPVDPMMRNRRTIAVDAEEFSRIHQSD</sequence>
<name>E2C961_HARSA</name>